<proteinExistence type="predicted"/>
<evidence type="ECO:0000313" key="2">
    <source>
        <dbReference type="Proteomes" id="UP000009168"/>
    </source>
</evidence>
<dbReference type="KEGG" id="tet:TTHERM_000013629"/>
<dbReference type="AlphaFoldDB" id="W7XGZ4"/>
<dbReference type="RefSeq" id="XP_012651137.1">
    <property type="nucleotide sequence ID" value="XM_012795683.1"/>
</dbReference>
<gene>
    <name evidence="1" type="ORF">TTHERM_000013629</name>
</gene>
<protein>
    <submittedName>
        <fullName evidence="1">Uncharacterized protein</fullName>
    </submittedName>
</protein>
<dbReference type="EMBL" id="GG662845">
    <property type="protein sequence ID" value="EWS76353.1"/>
    <property type="molecule type" value="Genomic_DNA"/>
</dbReference>
<dbReference type="InParanoid" id="W7XGZ4"/>
<name>W7XGZ4_TETTS</name>
<organism evidence="1 2">
    <name type="scientific">Tetrahymena thermophila (strain SB210)</name>
    <dbReference type="NCBI Taxonomy" id="312017"/>
    <lineage>
        <taxon>Eukaryota</taxon>
        <taxon>Sar</taxon>
        <taxon>Alveolata</taxon>
        <taxon>Ciliophora</taxon>
        <taxon>Intramacronucleata</taxon>
        <taxon>Oligohymenophorea</taxon>
        <taxon>Hymenostomatida</taxon>
        <taxon>Tetrahymenina</taxon>
        <taxon>Tetrahymenidae</taxon>
        <taxon>Tetrahymena</taxon>
    </lineage>
</organism>
<sequence length="254" mass="30605">MIIQMQNQKKKNKNLTICKRRCRINLNKKMSYQMLPIKLYQKQKKKTKIQTVRKIKFSNQQNQNHQNINNLNKNVMIHKVKMINFNSHQMICLDNPKNLNNKSFNSKKELNQSQKKTKDSRINFKWYLEDHKVSKNFRLFLITSKQTYLISLWINQKSKIFSNFNMKKACKKKQQAYCHTQKVHPKSQARFQKRISLNKKTMKMTSSSIITKLTKNKVPYFLTLKKWDNQLLAIKEVKTINHYISMKKKYKIAQ</sequence>
<dbReference type="GeneID" id="24436818"/>
<keyword evidence="2" id="KW-1185">Reference proteome</keyword>
<dbReference type="Proteomes" id="UP000009168">
    <property type="component" value="Unassembled WGS sequence"/>
</dbReference>
<reference evidence="2" key="1">
    <citation type="journal article" date="2006" name="PLoS Biol.">
        <title>Macronuclear genome sequence of the ciliate Tetrahymena thermophila, a model eukaryote.</title>
        <authorList>
            <person name="Eisen J.A."/>
            <person name="Coyne R.S."/>
            <person name="Wu M."/>
            <person name="Wu D."/>
            <person name="Thiagarajan M."/>
            <person name="Wortman J.R."/>
            <person name="Badger J.H."/>
            <person name="Ren Q."/>
            <person name="Amedeo P."/>
            <person name="Jones K.M."/>
            <person name="Tallon L.J."/>
            <person name="Delcher A.L."/>
            <person name="Salzberg S.L."/>
            <person name="Silva J.C."/>
            <person name="Haas B.J."/>
            <person name="Majoros W.H."/>
            <person name="Farzad M."/>
            <person name="Carlton J.M."/>
            <person name="Smith R.K. Jr."/>
            <person name="Garg J."/>
            <person name="Pearlman R.E."/>
            <person name="Karrer K.M."/>
            <person name="Sun L."/>
            <person name="Manning G."/>
            <person name="Elde N.C."/>
            <person name="Turkewitz A.P."/>
            <person name="Asai D.J."/>
            <person name="Wilkes D.E."/>
            <person name="Wang Y."/>
            <person name="Cai H."/>
            <person name="Collins K."/>
            <person name="Stewart B.A."/>
            <person name="Lee S.R."/>
            <person name="Wilamowska K."/>
            <person name="Weinberg Z."/>
            <person name="Ruzzo W.L."/>
            <person name="Wloga D."/>
            <person name="Gaertig J."/>
            <person name="Frankel J."/>
            <person name="Tsao C.-C."/>
            <person name="Gorovsky M.A."/>
            <person name="Keeling P.J."/>
            <person name="Waller R.F."/>
            <person name="Patron N.J."/>
            <person name="Cherry J.M."/>
            <person name="Stover N.A."/>
            <person name="Krieger C.J."/>
            <person name="del Toro C."/>
            <person name="Ryder H.F."/>
            <person name="Williamson S.C."/>
            <person name="Barbeau R.A."/>
            <person name="Hamilton E.P."/>
            <person name="Orias E."/>
        </authorList>
    </citation>
    <scope>NUCLEOTIDE SEQUENCE [LARGE SCALE GENOMIC DNA]</scope>
    <source>
        <strain evidence="2">SB210</strain>
    </source>
</reference>
<evidence type="ECO:0000313" key="1">
    <source>
        <dbReference type="EMBL" id="EWS76353.1"/>
    </source>
</evidence>
<accession>W7XGZ4</accession>